<organism evidence="1 2">
    <name type="scientific">Mesonia oceanica</name>
    <dbReference type="NCBI Taxonomy" id="2687242"/>
    <lineage>
        <taxon>Bacteria</taxon>
        <taxon>Pseudomonadati</taxon>
        <taxon>Bacteroidota</taxon>
        <taxon>Flavobacteriia</taxon>
        <taxon>Flavobacteriales</taxon>
        <taxon>Flavobacteriaceae</taxon>
        <taxon>Mesonia</taxon>
    </lineage>
</organism>
<gene>
    <name evidence="1" type="primary">lapB_3</name>
    <name evidence="1" type="ORF">FVB9532_02767</name>
</gene>
<sequence>MNRIFFSIVFLYLFKAEAQTSAFQLADSLFAMGNYQKAIELYQKSTPKISAATYQKIAQAYQATGNLSLAIRNYEEAIQQNQELVVAKSRLAKLYYQNSKYQLSDSLFRELIQHYPENPDFYYRLALVKEKLKDTTAIQDFKKVLEIDEHHQKALYELAKVHYEKKNHVEVENLGEKALSSYPENTGILSLLAQNALAQRNYYLAKSRFEQLLQLNKKSVFIHLNLGYCYFNLKEYEKAAQQFKEVIQLENNHQLAGLFAGKSLLMLERYQEAESFLRVAVVLADQPLDDYYTSFALSLQKQKKFKQAIDNFKIALEESPKNYRAQYELAVCVDNYYKDVQAKINYYQLFINKFKKEHKAKYYLFLAKERLSDLKEQQHLAKK</sequence>
<dbReference type="EMBL" id="CABVMM010000011">
    <property type="protein sequence ID" value="VVV01475.1"/>
    <property type="molecule type" value="Genomic_DNA"/>
</dbReference>
<name>A0AC61YDL0_9FLAO</name>
<protein>
    <submittedName>
        <fullName evidence="1">Lipopolysaccharide assembly protein B</fullName>
    </submittedName>
</protein>
<dbReference type="Proteomes" id="UP000356253">
    <property type="component" value="Unassembled WGS sequence"/>
</dbReference>
<reference evidence="1" key="1">
    <citation type="submission" date="2019-09" db="EMBL/GenBank/DDBJ databases">
        <authorList>
            <person name="Rodrigo-Torres L."/>
            <person name="Arahal R. D."/>
            <person name="Lucena T."/>
        </authorList>
    </citation>
    <scope>NUCLEOTIDE SEQUENCE</scope>
    <source>
        <strain evidence="1">ISS653</strain>
    </source>
</reference>
<comment type="caution">
    <text evidence="1">The sequence shown here is derived from an EMBL/GenBank/DDBJ whole genome shotgun (WGS) entry which is preliminary data.</text>
</comment>
<proteinExistence type="predicted"/>
<accession>A0AC61YDL0</accession>
<evidence type="ECO:0000313" key="2">
    <source>
        <dbReference type="Proteomes" id="UP000356253"/>
    </source>
</evidence>
<evidence type="ECO:0000313" key="1">
    <source>
        <dbReference type="EMBL" id="VVV01475.1"/>
    </source>
</evidence>
<keyword evidence="2" id="KW-1185">Reference proteome</keyword>